<dbReference type="Proteomes" id="UP000325577">
    <property type="component" value="Linkage Group LG11"/>
</dbReference>
<evidence type="ECO:0000256" key="6">
    <source>
        <dbReference type="SAM" id="Phobius"/>
    </source>
</evidence>
<evidence type="ECO:0000256" key="5">
    <source>
        <dbReference type="SAM" id="MobiDB-lite"/>
    </source>
</evidence>
<keyword evidence="4 6" id="KW-0472">Membrane</keyword>
<dbReference type="InterPro" id="IPR004864">
    <property type="entry name" value="LEA_2"/>
</dbReference>
<gene>
    <name evidence="8" type="ORF">F0562_022499</name>
</gene>
<feature type="transmembrane region" description="Helical" evidence="6">
    <location>
        <begin position="90"/>
        <end position="116"/>
    </location>
</feature>
<dbReference type="GO" id="GO:0098542">
    <property type="term" value="P:defense response to other organism"/>
    <property type="evidence" value="ECO:0007669"/>
    <property type="project" value="InterPro"/>
</dbReference>
<keyword evidence="9" id="KW-1185">Reference proteome</keyword>
<keyword evidence="2 6" id="KW-0812">Transmembrane</keyword>
<evidence type="ECO:0000256" key="3">
    <source>
        <dbReference type="ARBA" id="ARBA00022989"/>
    </source>
</evidence>
<protein>
    <recommendedName>
        <fullName evidence="7">Late embryogenesis abundant protein LEA-2 subgroup domain-containing protein</fullName>
    </recommendedName>
</protein>
<reference evidence="8 9" key="1">
    <citation type="submission" date="2019-09" db="EMBL/GenBank/DDBJ databases">
        <title>A chromosome-level genome assembly of the Chinese tupelo Nyssa sinensis.</title>
        <authorList>
            <person name="Yang X."/>
            <person name="Kang M."/>
            <person name="Yang Y."/>
            <person name="Xiong H."/>
            <person name="Wang M."/>
            <person name="Zhang Z."/>
            <person name="Wang Z."/>
            <person name="Wu H."/>
            <person name="Ma T."/>
            <person name="Liu J."/>
            <person name="Xi Z."/>
        </authorList>
    </citation>
    <scope>NUCLEOTIDE SEQUENCE [LARGE SCALE GENOMIC DNA]</scope>
    <source>
        <strain evidence="8">J267</strain>
        <tissue evidence="8">Leaf</tissue>
    </source>
</reference>
<proteinExistence type="predicted"/>
<dbReference type="EMBL" id="CM018034">
    <property type="protein sequence ID" value="KAA8544461.1"/>
    <property type="molecule type" value="Genomic_DNA"/>
</dbReference>
<evidence type="ECO:0000256" key="1">
    <source>
        <dbReference type="ARBA" id="ARBA00004167"/>
    </source>
</evidence>
<dbReference type="PANTHER" id="PTHR31234:SF72">
    <property type="entry name" value="NDR1_HIN1-LIKE PROTEIN 6"/>
    <property type="match status" value="1"/>
</dbReference>
<dbReference type="Pfam" id="PF03168">
    <property type="entry name" value="LEA_2"/>
    <property type="match status" value="1"/>
</dbReference>
<accession>A0A5J5BT88</accession>
<dbReference type="PANTHER" id="PTHR31234">
    <property type="entry name" value="LATE EMBRYOGENESIS ABUNDANT (LEA) HYDROXYPROLINE-RICH GLYCOPROTEIN FAMILY"/>
    <property type="match status" value="1"/>
</dbReference>
<dbReference type="SUPFAM" id="SSF117070">
    <property type="entry name" value="LEA14-like"/>
    <property type="match status" value="1"/>
</dbReference>
<dbReference type="GO" id="GO:0005886">
    <property type="term" value="C:plasma membrane"/>
    <property type="evidence" value="ECO:0007669"/>
    <property type="project" value="TreeGrafter"/>
</dbReference>
<dbReference type="InterPro" id="IPR044839">
    <property type="entry name" value="NDR1-like"/>
</dbReference>
<feature type="compositionally biased region" description="Low complexity" evidence="5">
    <location>
        <begin position="22"/>
        <end position="38"/>
    </location>
</feature>
<dbReference type="AlphaFoldDB" id="A0A5J5BT88"/>
<evidence type="ECO:0000313" key="8">
    <source>
        <dbReference type="EMBL" id="KAA8544461.1"/>
    </source>
</evidence>
<dbReference type="Gene3D" id="2.60.40.1820">
    <property type="match status" value="1"/>
</dbReference>
<comment type="subcellular location">
    <subcellularLocation>
        <location evidence="1">Membrane</location>
        <topology evidence="1">Single-pass membrane protein</topology>
    </subcellularLocation>
</comment>
<evidence type="ECO:0000259" key="7">
    <source>
        <dbReference type="Pfam" id="PF03168"/>
    </source>
</evidence>
<name>A0A5J5BT88_9ASTE</name>
<organism evidence="8 9">
    <name type="scientific">Nyssa sinensis</name>
    <dbReference type="NCBI Taxonomy" id="561372"/>
    <lineage>
        <taxon>Eukaryota</taxon>
        <taxon>Viridiplantae</taxon>
        <taxon>Streptophyta</taxon>
        <taxon>Embryophyta</taxon>
        <taxon>Tracheophyta</taxon>
        <taxon>Spermatophyta</taxon>
        <taxon>Magnoliopsida</taxon>
        <taxon>eudicotyledons</taxon>
        <taxon>Gunneridae</taxon>
        <taxon>Pentapetalae</taxon>
        <taxon>asterids</taxon>
        <taxon>Cornales</taxon>
        <taxon>Nyssaceae</taxon>
        <taxon>Nyssa</taxon>
    </lineage>
</organism>
<keyword evidence="3 6" id="KW-1133">Transmembrane helix</keyword>
<sequence>MMRQQWPSESTPGTHHRPPLKSPTTPSGNPSGSPSKPAHPIPEKKLPPPPGTYVIQVPKDQIYRYPPPENARRFQNYTRKKTRRSCCCRCLCWTLSLFVLVIFLIAIAAGILYLVFRPEAPKYSVDDVAIIGFNLTSSAPISPEFDITIRAQNPNDKLGIYYKKASAVNVYYSDVNLCNGVLPTFYQPKNNLTIFETALKGSSIILTNAVHSALVAEQRQGKVPFKVNLEAPVKVKVGAVQTWTITVKVKCDIVVDSLTAQSKIVSEDCKYSVRLW</sequence>
<evidence type="ECO:0000256" key="4">
    <source>
        <dbReference type="ARBA" id="ARBA00023136"/>
    </source>
</evidence>
<feature type="domain" description="Late embryogenesis abundant protein LEA-2 subgroup" evidence="7">
    <location>
        <begin position="148"/>
        <end position="251"/>
    </location>
</feature>
<feature type="compositionally biased region" description="Polar residues" evidence="5">
    <location>
        <begin position="1"/>
        <end position="13"/>
    </location>
</feature>
<dbReference type="OrthoDB" id="1849707at2759"/>
<evidence type="ECO:0000256" key="2">
    <source>
        <dbReference type="ARBA" id="ARBA00022692"/>
    </source>
</evidence>
<feature type="region of interest" description="Disordered" evidence="5">
    <location>
        <begin position="1"/>
        <end position="50"/>
    </location>
</feature>
<evidence type="ECO:0000313" key="9">
    <source>
        <dbReference type="Proteomes" id="UP000325577"/>
    </source>
</evidence>